<dbReference type="Gene3D" id="3.90.70.10">
    <property type="entry name" value="Cysteine proteinases"/>
    <property type="match status" value="1"/>
</dbReference>
<sequence>MDRRNFLKVGSGSLAIGAMGMSGNASALINYNPSNQQDTLIDTRLAFINAKDQRNTQWCWAACIGMVFLYYGLNVSQETLVEQTWGGLVDDIGTPKQILMNLNHPWMDLRGHGFYVTGDSYAANHIMAAQDLSNDMPLIISTMGHSMVLTSLRYVGDQHGRGDVIDAIVLDPWEDKGRRSLSEQEWYSADFLTRIRVQS</sequence>
<gene>
    <name evidence="2" type="ORF">AOC03_11050</name>
</gene>
<dbReference type="RefSeq" id="WP_062535994.1">
    <property type="nucleotide sequence ID" value="NZ_CP012678.1"/>
</dbReference>
<dbReference type="AlphaFoldDB" id="A0A0M4U823"/>
<evidence type="ECO:0008006" key="4">
    <source>
        <dbReference type="Google" id="ProtNLM"/>
    </source>
</evidence>
<dbReference type="Proteomes" id="UP000059847">
    <property type="component" value="Chromosome"/>
</dbReference>
<dbReference type="EMBL" id="CP012678">
    <property type="protein sequence ID" value="ALF60514.1"/>
    <property type="molecule type" value="Genomic_DNA"/>
</dbReference>
<evidence type="ECO:0000313" key="2">
    <source>
        <dbReference type="EMBL" id="ALF60514.1"/>
    </source>
</evidence>
<evidence type="ECO:0000256" key="1">
    <source>
        <dbReference type="SAM" id="SignalP"/>
    </source>
</evidence>
<dbReference type="KEGG" id="pur:AOC03_11050"/>
<proteinExistence type="predicted"/>
<protein>
    <recommendedName>
        <fullName evidence="4">Peptidase C39-like domain-containing protein</fullName>
    </recommendedName>
</protein>
<dbReference type="OrthoDB" id="5148996at2"/>
<keyword evidence="1" id="KW-0732">Signal</keyword>
<organism evidence="2 3">
    <name type="scientific">Psychrobacter urativorans</name>
    <dbReference type="NCBI Taxonomy" id="45610"/>
    <lineage>
        <taxon>Bacteria</taxon>
        <taxon>Pseudomonadati</taxon>
        <taxon>Pseudomonadota</taxon>
        <taxon>Gammaproteobacteria</taxon>
        <taxon>Moraxellales</taxon>
        <taxon>Moraxellaceae</taxon>
        <taxon>Psychrobacter</taxon>
    </lineage>
</organism>
<evidence type="ECO:0000313" key="3">
    <source>
        <dbReference type="Proteomes" id="UP000059847"/>
    </source>
</evidence>
<name>A0A0M4U823_9GAMM</name>
<dbReference type="InterPro" id="IPR022118">
    <property type="entry name" value="Peptidase_C70_AvrRpt2"/>
</dbReference>
<feature type="chain" id="PRO_5005802592" description="Peptidase C39-like domain-containing protein" evidence="1">
    <location>
        <begin position="28"/>
        <end position="199"/>
    </location>
</feature>
<reference evidence="2 3" key="1">
    <citation type="submission" date="2015-09" db="EMBL/GenBank/DDBJ databases">
        <title>Complete genome of Psychrobacter urativorans R10.10B.</title>
        <authorList>
            <person name="See-Too W.S."/>
            <person name="Chan K.G."/>
        </authorList>
    </citation>
    <scope>NUCLEOTIDE SEQUENCE [LARGE SCALE GENOMIC DNA]</scope>
    <source>
        <strain evidence="2 3">R10.10B</strain>
    </source>
</reference>
<keyword evidence="3" id="KW-1185">Reference proteome</keyword>
<accession>A0A0M4U823</accession>
<dbReference type="Pfam" id="PF12385">
    <property type="entry name" value="Peptidase_C70"/>
    <property type="match status" value="1"/>
</dbReference>
<feature type="signal peptide" evidence="1">
    <location>
        <begin position="1"/>
        <end position="27"/>
    </location>
</feature>